<reference evidence="2" key="1">
    <citation type="submission" date="2020-07" db="EMBL/GenBank/DDBJ databases">
        <title>Vallitalea pronyensis genome.</title>
        <authorList>
            <person name="Postec A."/>
        </authorList>
    </citation>
    <scope>NUCLEOTIDE SEQUENCE</scope>
    <source>
        <strain evidence="2">FatNI3</strain>
    </source>
</reference>
<dbReference type="GO" id="GO:0032259">
    <property type="term" value="P:methylation"/>
    <property type="evidence" value="ECO:0007669"/>
    <property type="project" value="UniProtKB-KW"/>
</dbReference>
<organism evidence="2 3">
    <name type="scientific">Vallitalea pronyensis</name>
    <dbReference type="NCBI Taxonomy" id="1348613"/>
    <lineage>
        <taxon>Bacteria</taxon>
        <taxon>Bacillati</taxon>
        <taxon>Bacillota</taxon>
        <taxon>Clostridia</taxon>
        <taxon>Lachnospirales</taxon>
        <taxon>Vallitaleaceae</taxon>
        <taxon>Vallitalea</taxon>
    </lineage>
</organism>
<dbReference type="GO" id="GO:0008757">
    <property type="term" value="F:S-adenosylmethionine-dependent methyltransferase activity"/>
    <property type="evidence" value="ECO:0007669"/>
    <property type="project" value="InterPro"/>
</dbReference>
<dbReference type="EMBL" id="CP058649">
    <property type="protein sequence ID" value="QUI24660.1"/>
    <property type="molecule type" value="Genomic_DNA"/>
</dbReference>
<dbReference type="SUPFAM" id="SSF53335">
    <property type="entry name" value="S-adenosyl-L-methionine-dependent methyltransferases"/>
    <property type="match status" value="1"/>
</dbReference>
<dbReference type="AlphaFoldDB" id="A0A8J8MMZ9"/>
<keyword evidence="2" id="KW-0808">Transferase</keyword>
<dbReference type="InterPro" id="IPR029063">
    <property type="entry name" value="SAM-dependent_MTases_sf"/>
</dbReference>
<keyword evidence="3" id="KW-1185">Reference proteome</keyword>
<sequence>MSQIDPKRFLESEKKHIMLKEDYKDMLILDIGGGGEGVIGSLYGRNVIAIDRRLEELNETNNDSIKVIMDACDLKFTNNQFDVATLFYTLMYMKEEEKIECISEVKRVLKPGGIFEIWDTYIPSYDGGEKDIFVLRLEIDLPQKAIDTGYAVMMKEKEQKMSCIKDILIENGFKIKECNQYDNGLFNIKCEM</sequence>
<evidence type="ECO:0000313" key="3">
    <source>
        <dbReference type="Proteomes" id="UP000683246"/>
    </source>
</evidence>
<dbReference type="Gene3D" id="3.40.50.150">
    <property type="entry name" value="Vaccinia Virus protein VP39"/>
    <property type="match status" value="1"/>
</dbReference>
<protein>
    <submittedName>
        <fullName evidence="2">Class I SAM-dependent methyltransferase</fullName>
    </submittedName>
</protein>
<dbReference type="Pfam" id="PF08241">
    <property type="entry name" value="Methyltransf_11"/>
    <property type="match status" value="1"/>
</dbReference>
<evidence type="ECO:0000259" key="1">
    <source>
        <dbReference type="Pfam" id="PF08241"/>
    </source>
</evidence>
<dbReference type="KEGG" id="vpy:HZI73_21170"/>
<accession>A0A8J8MMZ9</accession>
<feature type="domain" description="Methyltransferase type 11" evidence="1">
    <location>
        <begin position="29"/>
        <end position="115"/>
    </location>
</feature>
<gene>
    <name evidence="2" type="ORF">HZI73_21170</name>
</gene>
<evidence type="ECO:0000313" key="2">
    <source>
        <dbReference type="EMBL" id="QUI24660.1"/>
    </source>
</evidence>
<keyword evidence="2" id="KW-0489">Methyltransferase</keyword>
<dbReference type="RefSeq" id="WP_212695352.1">
    <property type="nucleotide sequence ID" value="NZ_CP058649.1"/>
</dbReference>
<dbReference type="Proteomes" id="UP000683246">
    <property type="component" value="Chromosome"/>
</dbReference>
<dbReference type="InterPro" id="IPR013216">
    <property type="entry name" value="Methyltransf_11"/>
</dbReference>
<name>A0A8J8MMZ9_9FIRM</name>
<proteinExistence type="predicted"/>